<comment type="function">
    <text evidence="10">Recognizes glycoproteins with minor folding defects. Reglucosylates single N-glycans near the misfolded part of the protein, thus providing quality control for protein folding in the endoplasmic reticulum. Reglucosylated proteins are recognized by calreticulin for recycling to the endoplasmic reticulum and refolding or degradation.</text>
</comment>
<dbReference type="PANTHER" id="PTHR11226:SF0">
    <property type="entry name" value="UDP-GLUCOSE:GLYCOPROTEIN GLUCOSYLTRANSFERASE"/>
    <property type="match status" value="1"/>
</dbReference>
<dbReference type="Pfam" id="PF18403">
    <property type="entry name" value="Thioredoxin_15"/>
    <property type="match status" value="1"/>
</dbReference>
<feature type="domain" description="UGGT thioredoxin-like" evidence="16">
    <location>
        <begin position="458"/>
        <end position="719"/>
    </location>
</feature>
<dbReference type="OrthoDB" id="27683at2759"/>
<keyword evidence="5" id="KW-0328">Glycosyltransferase</keyword>
<evidence type="ECO:0000256" key="2">
    <source>
        <dbReference type="ARBA" id="ARBA00004319"/>
    </source>
</evidence>
<dbReference type="Pfam" id="PF18401">
    <property type="entry name" value="Thioredoxin_13"/>
    <property type="match status" value="1"/>
</dbReference>
<gene>
    <name evidence="20 21" type="primary">Uggt</name>
</gene>
<comment type="similarity">
    <text evidence="4">Belongs to the glycosyltransferase 8 family.</text>
</comment>
<accession>A0A9R1THB9</accession>
<dbReference type="GO" id="GO:0018279">
    <property type="term" value="P:protein N-linked glycosylation via asparagine"/>
    <property type="evidence" value="ECO:0007669"/>
    <property type="project" value="TreeGrafter"/>
</dbReference>
<comment type="subcellular location">
    <subcellularLocation>
        <location evidence="2">Endoplasmic reticulum lumen</location>
    </subcellularLocation>
</comment>
<dbReference type="Pfam" id="PF18404">
    <property type="entry name" value="Glyco_transf_24"/>
    <property type="match status" value="1"/>
</dbReference>
<dbReference type="CDD" id="cd06432">
    <property type="entry name" value="GT8_HUGT1_C_like"/>
    <property type="match status" value="1"/>
</dbReference>
<feature type="region of interest" description="Disordered" evidence="12">
    <location>
        <begin position="1538"/>
        <end position="1565"/>
    </location>
</feature>
<evidence type="ECO:0000256" key="10">
    <source>
        <dbReference type="ARBA" id="ARBA00045874"/>
    </source>
</evidence>
<dbReference type="FunFam" id="3.90.550.10:FF:000004">
    <property type="entry name" value="UDP-glucose glycoprotein glucosyltransferase 1"/>
    <property type="match status" value="1"/>
</dbReference>
<accession>A0A9R1U6R5</accession>
<evidence type="ECO:0000256" key="4">
    <source>
        <dbReference type="ARBA" id="ARBA00006351"/>
    </source>
</evidence>
<evidence type="ECO:0000259" key="17">
    <source>
        <dbReference type="Pfam" id="PF18403"/>
    </source>
</evidence>
<dbReference type="InterPro" id="IPR040525">
    <property type="entry name" value="UGGT_TRXL_4"/>
</dbReference>
<feature type="domain" description="UGGT thioredoxin-like" evidence="15">
    <location>
        <begin position="313"/>
        <end position="443"/>
    </location>
</feature>
<dbReference type="Gene3D" id="3.90.550.10">
    <property type="entry name" value="Spore Coat Polysaccharide Biosynthesis Protein SpsA, Chain A"/>
    <property type="match status" value="1"/>
</dbReference>
<evidence type="ECO:0000256" key="1">
    <source>
        <dbReference type="ARBA" id="ARBA00001913"/>
    </source>
</evidence>
<dbReference type="GO" id="GO:0005788">
    <property type="term" value="C:endoplasmic reticulum lumen"/>
    <property type="evidence" value="ECO:0007669"/>
    <property type="project" value="UniProtKB-SubCell"/>
</dbReference>
<evidence type="ECO:0000313" key="20">
    <source>
        <dbReference type="RefSeq" id="XP_011309180.1"/>
    </source>
</evidence>
<feature type="chain" id="PRO_5044701583" evidence="13">
    <location>
        <begin position="20"/>
        <end position="1565"/>
    </location>
</feature>
<organism evidence="19 21">
    <name type="scientific">Fopius arisanus</name>
    <dbReference type="NCBI Taxonomy" id="64838"/>
    <lineage>
        <taxon>Eukaryota</taxon>
        <taxon>Metazoa</taxon>
        <taxon>Ecdysozoa</taxon>
        <taxon>Arthropoda</taxon>
        <taxon>Hexapoda</taxon>
        <taxon>Insecta</taxon>
        <taxon>Pterygota</taxon>
        <taxon>Neoptera</taxon>
        <taxon>Endopterygota</taxon>
        <taxon>Hymenoptera</taxon>
        <taxon>Apocrita</taxon>
        <taxon>Ichneumonoidea</taxon>
        <taxon>Braconidae</taxon>
        <taxon>Opiinae</taxon>
        <taxon>Fopius</taxon>
    </lineage>
</organism>
<evidence type="ECO:0000313" key="19">
    <source>
        <dbReference type="Proteomes" id="UP000694866"/>
    </source>
</evidence>
<evidence type="ECO:0000259" key="14">
    <source>
        <dbReference type="Pfam" id="PF18400"/>
    </source>
</evidence>
<dbReference type="RefSeq" id="XP_011309180.1">
    <property type="nucleotide sequence ID" value="XM_011310878.1"/>
</dbReference>
<reference evidence="20 21" key="1">
    <citation type="submission" date="2025-04" db="UniProtKB">
        <authorList>
            <consortium name="RefSeq"/>
        </authorList>
    </citation>
    <scope>IDENTIFICATION</scope>
    <source>
        <strain evidence="20 21">USDA-PBARC FA_bdor</strain>
        <tissue evidence="20 21">Whole organism</tissue>
    </source>
</reference>
<dbReference type="InterPro" id="IPR040692">
    <property type="entry name" value="UGGT_TRXL_3"/>
</dbReference>
<dbReference type="Pfam" id="PF18400">
    <property type="entry name" value="Thioredoxin_12"/>
    <property type="match status" value="1"/>
</dbReference>
<feature type="compositionally biased region" description="Basic and acidic residues" evidence="12">
    <location>
        <begin position="1543"/>
        <end position="1565"/>
    </location>
</feature>
<comment type="pathway">
    <text evidence="3">Protein modification; protein glycosylation.</text>
</comment>
<dbReference type="Proteomes" id="UP000694866">
    <property type="component" value="Unplaced"/>
</dbReference>
<dbReference type="GO" id="GO:0051082">
    <property type="term" value="F:unfolded protein binding"/>
    <property type="evidence" value="ECO:0007669"/>
    <property type="project" value="TreeGrafter"/>
</dbReference>
<keyword evidence="6" id="KW-0808">Transferase</keyword>
<dbReference type="InterPro" id="IPR029044">
    <property type="entry name" value="Nucleotide-diphossugar_trans"/>
</dbReference>
<keyword evidence="7 13" id="KW-0732">Signal</keyword>
<dbReference type="Pfam" id="PF06427">
    <property type="entry name" value="UDP-g_GGTase"/>
    <property type="match status" value="1"/>
</dbReference>
<evidence type="ECO:0000256" key="6">
    <source>
        <dbReference type="ARBA" id="ARBA00022679"/>
    </source>
</evidence>
<sequence>MWRIGIICLLLGFSSTASPDKKLSKYVTTLINANWRDTPIILEAAEYLNDKNANYFWKFVDTISQDDKSNFDTHEATDKETYDRLINITSNFLTSAENALLKLSLSLRTYSARIEMFSQMGENRKTESVGDCTNFVDVNGELTCDSNNVEKLLKSLESRIDEEEDDDEERTIYSLDHQYPVPLSGQSESKKKSIVNSNYVILYGQIGSVGFSDFHLKLKSLADAKEISYILRHYVKDRPKHHLRLAGYGVELQMKSTEYKATDDSDIKDNSGKEEYENEGVEEINGINFGVLRSLYPDKRGELDEFEKHLLETSDEIGALKVWQFQELSHQAAERIMKSPSLEAIKVLTDIAQNFPTQAKSLIRTKVTNEMKKEIKRNQELFFGKLHIQPTDTALFINGLFFDLDAIDILGLLETLRAELTVMETLHKIGVSNSKMEKLLALDLAGSETSDNSQDFAIDIRDSAIIWVNDLESDSRYNRWSPSLTSLLRPTFPGMLRNIRRNLYNLILVVDPLSPLSRPLITTAETLYAHSAPIRVGFVFNTNFDTSLTGQNDPSIAVNNAFHYLLESKGPKEAVYFLSVLLKDVEKRKSSDGNDKNNENDLQVADVVKALRSRDPSANVYYILGEESEYDVGRHLANDFIRRTGFKNFPQALLNGVPLEGVSSIVEAESLEEIVLSMIYSQTSMLQKAVYKGEVTEGDDIVDFMMNQPNIMPRLNERILKNDKTQWLNLVGEVPSTQDVSTWSPEDTSAWIIKNSNYLYMPRRKKSQHLYTYWIVTNLEHPDGRLLLREALEYLQSNADVRLGVIINSNSHQYDDKIGMNQIVLSALNTDYPTENHDKIIHYIQEILKEENGVLIEKGEFDRNAYREQIGVDFDENPLNYEFSLKVHKHFANIALRMDESSTTQRAVICNGKVIGPLDDDETFSSQDFALLERFSHSTYGEKLITNLEKIHAIDDEEEKEISDDVIMEIASLLVPRPQTRSRHDVIASGEDHSVVKIPARNSDQVAFNLIAIVDPVSRGAQKLGAILNTLQQAVNCNIKIFLNCVDKNSDMPLKNFYRFVFEPELQFNTEGQLVGASAKFNKLPTSSLLTQNIHAPDNWMVQVVKSVYDLDNIKLDNVAMGVHSEFQLEYLLLEGHCFEATMGNPPRGLQITLGTDTHAMVDTIVMANLGYFQLKANPGEWILRLRHGRSAEIYNITSVDGHDVIQHGNAVRVLINSLKSHVLKLKVTKKSDKLDMDLLAEDDEKKSGIWSSISRTLGSEDPEDGEEKINIFSLASGHLYERFLKIMMLSVLKHTKSPVKFWFLKNYLSPTLKDFLPHMAKEYGFEYELIQYKWPRWLHQQTEKQRTIWGYKILFLDVLFPLDVKKIIFVDADQVVRADLKELVNLDLEGAPYAYTPFCDSRKEMEGFRFWKQGYWKTHLQGRSYHISALYVVDLKRFRRIAAGDRLRGQYQALSPDPNSLSNLDQDLPNNMIHQVAIKTLPQEWLWCETWCNDASKKYAKTIDLCNNPMTKEAKLQAAMRILPEWTGYDEEIKTLQQTIENENKQTDKEDKVDADDGTKHEEL</sequence>
<dbReference type="InterPro" id="IPR009448">
    <property type="entry name" value="UDP-g_GGtrans"/>
</dbReference>
<dbReference type="InterPro" id="IPR040693">
    <property type="entry name" value="UGGT_TRXL_1"/>
</dbReference>
<dbReference type="PANTHER" id="PTHR11226">
    <property type="entry name" value="UDP-GLUCOSE GLYCOPROTEIN:GLUCOSYLTRANSFERASE"/>
    <property type="match status" value="1"/>
</dbReference>
<evidence type="ECO:0000259" key="16">
    <source>
        <dbReference type="Pfam" id="PF18402"/>
    </source>
</evidence>
<proteinExistence type="inferred from homology"/>
<evidence type="ECO:0000256" key="11">
    <source>
        <dbReference type="ARBA" id="ARBA00048456"/>
    </source>
</evidence>
<evidence type="ECO:0000256" key="9">
    <source>
        <dbReference type="ARBA" id="ARBA00023180"/>
    </source>
</evidence>
<feature type="domain" description="UDP-glucose:glycoprotein glucosyltransferase thioredoxin-like" evidence="17">
    <location>
        <begin position="748"/>
        <end position="974"/>
    </location>
</feature>
<protein>
    <submittedName>
        <fullName evidence="20 21">UDP-glucose:glycoprotein glucosyltransferase</fullName>
    </submittedName>
</protein>
<dbReference type="Pfam" id="PF18402">
    <property type="entry name" value="Thioredoxin_14"/>
    <property type="match status" value="1"/>
</dbReference>
<name>A0A9R1U6R5_9HYME</name>
<evidence type="ECO:0000259" key="15">
    <source>
        <dbReference type="Pfam" id="PF18401"/>
    </source>
</evidence>
<comment type="catalytic activity">
    <reaction evidence="11">
        <text>N(4)-(alpha-D-Man-(1-&gt;2)-alpha-D-Man-(1-&gt;2)-alpha-D-Man-(1-&gt;3)-[alpha-D-Man-(1-&gt;2)-alpha-D-Man-(1-&gt;3)-[alpha-D-Man-(1-&gt;2)-alpha-D-Man-(1-&gt;6)]-alpha-D-Man-(1-&gt;6)]-beta-D-Man-(1-&gt;4)-beta-D-GlcNAc-(1-&gt;4)-beta-D-GlcNAc)-L-asparaginyl-[protein] (N-glucan mannose isomer 9A1,2,3B1,2,3) + UDP-alpha-D-glucose = N(4)-(alpha-D-Glc-(1-&gt;3)-alpha-D-Man-(1-&gt;2)-alpha-D-Man-(1-&gt;2)-alpha-D-Man-(1-&gt;3)-[alpha-D-Man-(1-&gt;2)-alpha-D-Man-(1-&gt;3)-[alpha-D-Man-(1-&gt;2)-alpha-D-Man-(1-&gt;6)]-alpha-D-Man-(1-&gt;6)]-beta-D-Man-(1-&gt;4)-beta-D-GlcNAc-(1-&gt;4)-beta-D-GlcNAc)-L-asparaginyl-[protein] + UDP + H(+)</text>
        <dbReference type="Rhea" id="RHEA:61304"/>
        <dbReference type="Rhea" id="RHEA-COMP:14356"/>
        <dbReference type="Rhea" id="RHEA-COMP:14357"/>
        <dbReference type="ChEBI" id="CHEBI:15378"/>
        <dbReference type="ChEBI" id="CHEBI:58223"/>
        <dbReference type="ChEBI" id="CHEBI:58885"/>
        <dbReference type="ChEBI" id="CHEBI:59080"/>
        <dbReference type="ChEBI" id="CHEBI:139493"/>
    </reaction>
</comment>
<evidence type="ECO:0000256" key="13">
    <source>
        <dbReference type="SAM" id="SignalP"/>
    </source>
</evidence>
<feature type="domain" description="UGGT thioredoxin-like" evidence="14">
    <location>
        <begin position="38"/>
        <end position="240"/>
    </location>
</feature>
<keyword evidence="19" id="KW-1185">Reference proteome</keyword>
<dbReference type="RefSeq" id="XP_011309181.1">
    <property type="nucleotide sequence ID" value="XM_011310879.1"/>
</dbReference>
<comment type="cofactor">
    <cofactor evidence="1">
        <name>Ca(2+)</name>
        <dbReference type="ChEBI" id="CHEBI:29108"/>
    </cofactor>
</comment>
<evidence type="ECO:0000256" key="3">
    <source>
        <dbReference type="ARBA" id="ARBA00004922"/>
    </source>
</evidence>
<dbReference type="CTD" id="40055"/>
<evidence type="ECO:0000313" key="21">
    <source>
        <dbReference type="RefSeq" id="XP_011309181.1"/>
    </source>
</evidence>
<dbReference type="GeneID" id="105270143"/>
<evidence type="ECO:0000256" key="12">
    <source>
        <dbReference type="SAM" id="MobiDB-lite"/>
    </source>
</evidence>
<dbReference type="InterPro" id="IPR040497">
    <property type="entry name" value="Glyco_transf_24"/>
</dbReference>
<evidence type="ECO:0000256" key="8">
    <source>
        <dbReference type="ARBA" id="ARBA00022824"/>
    </source>
</evidence>
<dbReference type="GO" id="GO:0036503">
    <property type="term" value="P:ERAD pathway"/>
    <property type="evidence" value="ECO:0007669"/>
    <property type="project" value="TreeGrafter"/>
</dbReference>
<evidence type="ECO:0000256" key="7">
    <source>
        <dbReference type="ARBA" id="ARBA00022729"/>
    </source>
</evidence>
<dbReference type="InterPro" id="IPR040694">
    <property type="entry name" value="UGGT_TRXL_2"/>
</dbReference>
<keyword evidence="8" id="KW-0256">Endoplasmic reticulum</keyword>
<feature type="signal peptide" evidence="13">
    <location>
        <begin position="1"/>
        <end position="19"/>
    </location>
</feature>
<evidence type="ECO:0000259" key="18">
    <source>
        <dbReference type="Pfam" id="PF18404"/>
    </source>
</evidence>
<evidence type="ECO:0000256" key="5">
    <source>
        <dbReference type="ARBA" id="ARBA00022676"/>
    </source>
</evidence>
<keyword evidence="9" id="KW-0325">Glycoprotein</keyword>
<dbReference type="KEGG" id="fas:105270143"/>
<feature type="domain" description="Glucosyltransferase 24 catalytic" evidence="18">
    <location>
        <begin position="1270"/>
        <end position="1537"/>
    </location>
</feature>
<dbReference type="GO" id="GO:0003980">
    <property type="term" value="F:UDP-glucose:glycoprotein glucosyltransferase activity"/>
    <property type="evidence" value="ECO:0007669"/>
    <property type="project" value="InterPro"/>
</dbReference>
<dbReference type="SUPFAM" id="SSF53448">
    <property type="entry name" value="Nucleotide-diphospho-sugar transferases"/>
    <property type="match status" value="1"/>
</dbReference>